<name>A0A0N4ZJX5_PARTI</name>
<comment type="subcellular location">
    <subcellularLocation>
        <location evidence="2">Cytoplasm</location>
    </subcellularLocation>
    <subcellularLocation>
        <location evidence="1">Nucleus</location>
    </subcellularLocation>
</comment>
<dbReference type="Pfam" id="PF03517">
    <property type="entry name" value="Voldacs"/>
    <property type="match status" value="1"/>
</dbReference>
<reference evidence="6" key="1">
    <citation type="submission" date="2017-02" db="UniProtKB">
        <authorList>
            <consortium name="WormBaseParasite"/>
        </authorList>
    </citation>
    <scope>IDENTIFICATION</scope>
</reference>
<dbReference type="GO" id="GO:0000387">
    <property type="term" value="P:spliceosomal snRNP assembly"/>
    <property type="evidence" value="ECO:0007669"/>
    <property type="project" value="TreeGrafter"/>
</dbReference>
<keyword evidence="5" id="KW-1185">Reference proteome</keyword>
<sequence length="150" mass="17130">MITLQEVSPPNDGVRYTEEDVQLFFDTQKVGNGILYIGERNVVWIENGKSLGIQFSYHALVTHGISNDTTAFPDRCLFLTIDGSKTNFNISSSENEDENDCVYLRMVPSEDSLNIMYQMLSECQELNPEEDDINGYEEPEFDGMNPYTLY</sequence>
<evidence type="ECO:0000313" key="5">
    <source>
        <dbReference type="Proteomes" id="UP000038045"/>
    </source>
</evidence>
<evidence type="ECO:0000256" key="3">
    <source>
        <dbReference type="ARBA" id="ARBA00022490"/>
    </source>
</evidence>
<dbReference type="Gene3D" id="2.30.29.30">
    <property type="entry name" value="Pleckstrin-homology domain (PH domain)/Phosphotyrosine-binding domain (PTB)"/>
    <property type="match status" value="1"/>
</dbReference>
<accession>A0A0N4ZJX5</accession>
<dbReference type="PANTHER" id="PTHR21399">
    <property type="entry name" value="CHLORIDE CONDUCTANCE REGULATORY PROTEIN ICLN"/>
    <property type="match status" value="1"/>
</dbReference>
<dbReference type="GO" id="GO:0005829">
    <property type="term" value="C:cytosol"/>
    <property type="evidence" value="ECO:0007669"/>
    <property type="project" value="TreeGrafter"/>
</dbReference>
<evidence type="ECO:0000313" key="6">
    <source>
        <dbReference type="WBParaSite" id="PTRK_0000841500.1"/>
    </source>
</evidence>
<dbReference type="WBParaSite" id="PTRK_0000841500.1">
    <property type="protein sequence ID" value="PTRK_0000841500.1"/>
    <property type="gene ID" value="PTRK_0000841500"/>
</dbReference>
<dbReference type="InterPro" id="IPR039924">
    <property type="entry name" value="ICln/Lot5/Saf5"/>
</dbReference>
<evidence type="ECO:0000256" key="2">
    <source>
        <dbReference type="ARBA" id="ARBA00004496"/>
    </source>
</evidence>
<dbReference type="GO" id="GO:0045292">
    <property type="term" value="P:mRNA cis splicing, via spliceosome"/>
    <property type="evidence" value="ECO:0007669"/>
    <property type="project" value="TreeGrafter"/>
</dbReference>
<dbReference type="InterPro" id="IPR011993">
    <property type="entry name" value="PH-like_dom_sf"/>
</dbReference>
<dbReference type="STRING" id="131310.A0A0N4ZJX5"/>
<protein>
    <submittedName>
        <fullName evidence="6">Methylosome subunit pICln</fullName>
    </submittedName>
</protein>
<keyword evidence="4" id="KW-0539">Nucleus</keyword>
<evidence type="ECO:0000256" key="4">
    <source>
        <dbReference type="ARBA" id="ARBA00023242"/>
    </source>
</evidence>
<dbReference type="GO" id="GO:0005681">
    <property type="term" value="C:spliceosomal complex"/>
    <property type="evidence" value="ECO:0007669"/>
    <property type="project" value="TreeGrafter"/>
</dbReference>
<evidence type="ECO:0000256" key="1">
    <source>
        <dbReference type="ARBA" id="ARBA00004123"/>
    </source>
</evidence>
<proteinExistence type="predicted"/>
<organism evidence="5 6">
    <name type="scientific">Parastrongyloides trichosuri</name>
    <name type="common">Possum-specific nematode worm</name>
    <dbReference type="NCBI Taxonomy" id="131310"/>
    <lineage>
        <taxon>Eukaryota</taxon>
        <taxon>Metazoa</taxon>
        <taxon>Ecdysozoa</taxon>
        <taxon>Nematoda</taxon>
        <taxon>Chromadorea</taxon>
        <taxon>Rhabditida</taxon>
        <taxon>Tylenchina</taxon>
        <taxon>Panagrolaimomorpha</taxon>
        <taxon>Strongyloidoidea</taxon>
        <taxon>Strongyloididae</taxon>
        <taxon>Parastrongyloides</taxon>
    </lineage>
</organism>
<keyword evidence="3" id="KW-0963">Cytoplasm</keyword>
<dbReference type="PANTHER" id="PTHR21399:SF0">
    <property type="entry name" value="METHYLOSOME SUBUNIT PICLN"/>
    <property type="match status" value="1"/>
</dbReference>
<dbReference type="Proteomes" id="UP000038045">
    <property type="component" value="Unplaced"/>
</dbReference>
<dbReference type="GO" id="GO:0034715">
    <property type="term" value="C:pICln-Sm protein complex"/>
    <property type="evidence" value="ECO:0007669"/>
    <property type="project" value="TreeGrafter"/>
</dbReference>
<dbReference type="AlphaFoldDB" id="A0A0N4ZJX5"/>